<evidence type="ECO:0000313" key="10">
    <source>
        <dbReference type="Proteomes" id="UP000045285"/>
    </source>
</evidence>
<dbReference type="InterPro" id="IPR039425">
    <property type="entry name" value="RNA_pol_sigma-70-like"/>
</dbReference>
<dbReference type="GO" id="GO:0003677">
    <property type="term" value="F:DNA binding"/>
    <property type="evidence" value="ECO:0007669"/>
    <property type="project" value="UniProtKB-KW"/>
</dbReference>
<dbReference type="Proteomes" id="UP000045285">
    <property type="component" value="Unassembled WGS sequence"/>
</dbReference>
<dbReference type="InterPro" id="IPR036388">
    <property type="entry name" value="WH-like_DNA-bd_sf"/>
</dbReference>
<evidence type="ECO:0000256" key="1">
    <source>
        <dbReference type="ARBA" id="ARBA00010641"/>
    </source>
</evidence>
<reference evidence="10" key="1">
    <citation type="submission" date="2014-08" db="EMBL/GenBank/DDBJ databases">
        <authorList>
            <person name="Moulin L."/>
        </authorList>
    </citation>
    <scope>NUCLEOTIDE SEQUENCE [LARGE SCALE GENOMIC DNA]</scope>
</reference>
<comment type="similarity">
    <text evidence="1 6">Belongs to the sigma-70 factor family. ECF subfamily.</text>
</comment>
<dbReference type="PANTHER" id="PTHR43133:SF25">
    <property type="entry name" value="RNA POLYMERASE SIGMA FACTOR RFAY-RELATED"/>
    <property type="match status" value="1"/>
</dbReference>
<evidence type="ECO:0000256" key="4">
    <source>
        <dbReference type="ARBA" id="ARBA00023125"/>
    </source>
</evidence>
<keyword evidence="3 6" id="KW-0731">Sigma factor</keyword>
<keyword evidence="2 6" id="KW-0805">Transcription regulation</keyword>
<dbReference type="InterPro" id="IPR013324">
    <property type="entry name" value="RNA_pol_sigma_r3/r4-like"/>
</dbReference>
<dbReference type="PROSITE" id="PS01063">
    <property type="entry name" value="SIGMA70_ECF"/>
    <property type="match status" value="1"/>
</dbReference>
<evidence type="ECO:0000259" key="7">
    <source>
        <dbReference type="Pfam" id="PF04542"/>
    </source>
</evidence>
<organism evidence="9 10">
    <name type="scientific">Mesorhizobium plurifarium</name>
    <dbReference type="NCBI Taxonomy" id="69974"/>
    <lineage>
        <taxon>Bacteria</taxon>
        <taxon>Pseudomonadati</taxon>
        <taxon>Pseudomonadota</taxon>
        <taxon>Alphaproteobacteria</taxon>
        <taxon>Hyphomicrobiales</taxon>
        <taxon>Phyllobacteriaceae</taxon>
        <taxon>Mesorhizobium</taxon>
    </lineage>
</organism>
<dbReference type="Pfam" id="PF08281">
    <property type="entry name" value="Sigma70_r4_2"/>
    <property type="match status" value="1"/>
</dbReference>
<dbReference type="AlphaFoldDB" id="A0A090DES5"/>
<evidence type="ECO:0000313" key="9">
    <source>
        <dbReference type="EMBL" id="CDX11949.1"/>
    </source>
</evidence>
<keyword evidence="5 6" id="KW-0804">Transcription</keyword>
<evidence type="ECO:0000256" key="3">
    <source>
        <dbReference type="ARBA" id="ARBA00023082"/>
    </source>
</evidence>
<dbReference type="InterPro" id="IPR000838">
    <property type="entry name" value="RNA_pol_sigma70_ECF_CS"/>
</dbReference>
<keyword evidence="10" id="KW-1185">Reference proteome</keyword>
<name>A0A090DES5_MESPL</name>
<evidence type="ECO:0000256" key="6">
    <source>
        <dbReference type="RuleBase" id="RU000716"/>
    </source>
</evidence>
<dbReference type="EMBL" id="CCMZ01000003">
    <property type="protein sequence ID" value="CDX11949.1"/>
    <property type="molecule type" value="Genomic_DNA"/>
</dbReference>
<feature type="domain" description="RNA polymerase sigma factor 70 region 4 type 2" evidence="8">
    <location>
        <begin position="101"/>
        <end position="152"/>
    </location>
</feature>
<dbReference type="SUPFAM" id="SSF88659">
    <property type="entry name" value="Sigma3 and sigma4 domains of RNA polymerase sigma factors"/>
    <property type="match status" value="1"/>
</dbReference>
<dbReference type="InterPro" id="IPR014284">
    <property type="entry name" value="RNA_pol_sigma-70_dom"/>
</dbReference>
<evidence type="ECO:0000259" key="8">
    <source>
        <dbReference type="Pfam" id="PF08281"/>
    </source>
</evidence>
<protein>
    <recommendedName>
        <fullName evidence="6">RNA polymerase sigma factor</fullName>
    </recommendedName>
</protein>
<dbReference type="Pfam" id="PF04542">
    <property type="entry name" value="Sigma70_r2"/>
    <property type="match status" value="1"/>
</dbReference>
<dbReference type="GO" id="GO:0006352">
    <property type="term" value="P:DNA-templated transcription initiation"/>
    <property type="evidence" value="ECO:0007669"/>
    <property type="project" value="InterPro"/>
</dbReference>
<evidence type="ECO:0000256" key="2">
    <source>
        <dbReference type="ARBA" id="ARBA00023015"/>
    </source>
</evidence>
<proteinExistence type="inferred from homology"/>
<dbReference type="Gene3D" id="1.10.1740.10">
    <property type="match status" value="1"/>
</dbReference>
<dbReference type="NCBIfam" id="TIGR02937">
    <property type="entry name" value="sigma70-ECF"/>
    <property type="match status" value="1"/>
</dbReference>
<gene>
    <name evidence="9" type="ORF">MPL3356_110253</name>
</gene>
<sequence>MKTRLDVIPHLEDLWRYGRVLTGNDSDADDLVQEALARALTMAASYDTSRPLLPWLITIVRNTFLTNASRAVATRQRMASFAEVAESALPPSQEHSAELAKVQRALTRMPAEQAEILHLVAVLGFTYSETANLLGVPAGTVMSRLSRARAALKHNLEDKEDGSSRLKIVGGRDAAY</sequence>
<dbReference type="Gene3D" id="1.10.10.10">
    <property type="entry name" value="Winged helix-like DNA-binding domain superfamily/Winged helix DNA-binding domain"/>
    <property type="match status" value="1"/>
</dbReference>
<dbReference type="SUPFAM" id="SSF88946">
    <property type="entry name" value="Sigma2 domain of RNA polymerase sigma factors"/>
    <property type="match status" value="1"/>
</dbReference>
<keyword evidence="4 6" id="KW-0238">DNA-binding</keyword>
<dbReference type="GO" id="GO:0016987">
    <property type="term" value="F:sigma factor activity"/>
    <property type="evidence" value="ECO:0007669"/>
    <property type="project" value="UniProtKB-KW"/>
</dbReference>
<accession>A0A090DES5</accession>
<dbReference type="InterPro" id="IPR013325">
    <property type="entry name" value="RNA_pol_sigma_r2"/>
</dbReference>
<dbReference type="InterPro" id="IPR007627">
    <property type="entry name" value="RNA_pol_sigma70_r2"/>
</dbReference>
<evidence type="ECO:0000256" key="5">
    <source>
        <dbReference type="ARBA" id="ARBA00023163"/>
    </source>
</evidence>
<dbReference type="PANTHER" id="PTHR43133">
    <property type="entry name" value="RNA POLYMERASE ECF-TYPE SIGMA FACTO"/>
    <property type="match status" value="1"/>
</dbReference>
<dbReference type="CDD" id="cd06171">
    <property type="entry name" value="Sigma70_r4"/>
    <property type="match status" value="1"/>
</dbReference>
<feature type="domain" description="RNA polymerase sigma-70 region 2" evidence="7">
    <location>
        <begin position="10"/>
        <end position="68"/>
    </location>
</feature>
<dbReference type="InterPro" id="IPR013249">
    <property type="entry name" value="RNA_pol_sigma70_r4_t2"/>
</dbReference>